<keyword evidence="3" id="KW-0732">Signal</keyword>
<feature type="domain" description="Alpha/beta hydrolase fold-3" evidence="4">
    <location>
        <begin position="121"/>
        <end position="321"/>
    </location>
</feature>
<proteinExistence type="inferred from homology"/>
<dbReference type="InterPro" id="IPR050300">
    <property type="entry name" value="GDXG_lipolytic_enzyme"/>
</dbReference>
<comment type="caution">
    <text evidence="5">The sequence shown here is derived from an EMBL/GenBank/DDBJ whole genome shotgun (WGS) entry which is preliminary data.</text>
</comment>
<evidence type="ECO:0000256" key="1">
    <source>
        <dbReference type="ARBA" id="ARBA00010515"/>
    </source>
</evidence>
<keyword evidence="6" id="KW-1185">Reference proteome</keyword>
<evidence type="ECO:0000259" key="4">
    <source>
        <dbReference type="Pfam" id="PF07859"/>
    </source>
</evidence>
<evidence type="ECO:0000313" key="5">
    <source>
        <dbReference type="EMBL" id="MBC5766247.1"/>
    </source>
</evidence>
<dbReference type="EMBL" id="JACORU010000006">
    <property type="protein sequence ID" value="MBC5766247.1"/>
    <property type="molecule type" value="Genomic_DNA"/>
</dbReference>
<dbReference type="Proteomes" id="UP000596827">
    <property type="component" value="Unassembled WGS sequence"/>
</dbReference>
<accession>A0A923MBY8</accession>
<dbReference type="PANTHER" id="PTHR48081">
    <property type="entry name" value="AB HYDROLASE SUPERFAMILY PROTEIN C4A8.06C"/>
    <property type="match status" value="1"/>
</dbReference>
<name>A0A923MBY8_9BURK</name>
<sequence>MHARRLAVLFLAALVSALAAAQAPAPAAREAPVRTLPVPDSVSPAMQKIIANPLHPRWLSEPKDANEWKALVKQAYDAVMPALPRLREALGVAVKPDTMGGVPVYVITPRSVAERNANRVLLHLHGGARVLHPGEAGTYEAILMAGLAGFHVVSVDYRMPPDHPFPAALDDAVAVYRALVAKYPPRNVAVFGASAGGSLTITTLLRARAEGLPMPGAIAPGTPTVDLTKTSDTLFTNDGVDNTLGTYDRMIRASALLYANGRDLKDPLLSPIYGDVRGFPPAILTSGTRDLYLSNTVRMHRKLRAAGVEAVLQVWEGQSHTQYIGDFNAPEVREYHEEVARFLDRHLGR</sequence>
<dbReference type="SUPFAM" id="SSF53474">
    <property type="entry name" value="alpha/beta-Hydrolases"/>
    <property type="match status" value="1"/>
</dbReference>
<evidence type="ECO:0000256" key="3">
    <source>
        <dbReference type="SAM" id="SignalP"/>
    </source>
</evidence>
<protein>
    <submittedName>
        <fullName evidence="5">Alpha/beta hydrolase</fullName>
    </submittedName>
</protein>
<feature type="signal peptide" evidence="3">
    <location>
        <begin position="1"/>
        <end position="21"/>
    </location>
</feature>
<evidence type="ECO:0000256" key="2">
    <source>
        <dbReference type="ARBA" id="ARBA00022801"/>
    </source>
</evidence>
<dbReference type="InterPro" id="IPR029058">
    <property type="entry name" value="AB_hydrolase_fold"/>
</dbReference>
<organism evidence="5 6">
    <name type="scientific">Ramlibacter albus</name>
    <dbReference type="NCBI Taxonomy" id="2079448"/>
    <lineage>
        <taxon>Bacteria</taxon>
        <taxon>Pseudomonadati</taxon>
        <taxon>Pseudomonadota</taxon>
        <taxon>Betaproteobacteria</taxon>
        <taxon>Burkholderiales</taxon>
        <taxon>Comamonadaceae</taxon>
        <taxon>Ramlibacter</taxon>
    </lineage>
</organism>
<dbReference type="Pfam" id="PF07859">
    <property type="entry name" value="Abhydrolase_3"/>
    <property type="match status" value="1"/>
</dbReference>
<dbReference type="Gene3D" id="3.40.50.1820">
    <property type="entry name" value="alpha/beta hydrolase"/>
    <property type="match status" value="1"/>
</dbReference>
<dbReference type="AlphaFoldDB" id="A0A923MBY8"/>
<dbReference type="InterPro" id="IPR013094">
    <property type="entry name" value="AB_hydrolase_3"/>
</dbReference>
<keyword evidence="2 5" id="KW-0378">Hydrolase</keyword>
<dbReference type="RefSeq" id="WP_187082716.1">
    <property type="nucleotide sequence ID" value="NZ_JACORU010000006.1"/>
</dbReference>
<dbReference type="PANTHER" id="PTHR48081:SF30">
    <property type="entry name" value="ACETYL-HYDROLASE LIPR-RELATED"/>
    <property type="match status" value="1"/>
</dbReference>
<dbReference type="GO" id="GO:0004806">
    <property type="term" value="F:triacylglycerol lipase activity"/>
    <property type="evidence" value="ECO:0007669"/>
    <property type="project" value="TreeGrafter"/>
</dbReference>
<reference evidence="5" key="1">
    <citation type="submission" date="2020-08" db="EMBL/GenBank/DDBJ databases">
        <title>Ramlibacter sp. GTP1 16S ribosomal RNA gene genome sequencing and assembly.</title>
        <authorList>
            <person name="Kang M."/>
        </authorList>
    </citation>
    <scope>NUCLEOTIDE SEQUENCE</scope>
    <source>
        <strain evidence="5">GTP1</strain>
    </source>
</reference>
<evidence type="ECO:0000313" key="6">
    <source>
        <dbReference type="Proteomes" id="UP000596827"/>
    </source>
</evidence>
<feature type="chain" id="PRO_5037597101" evidence="3">
    <location>
        <begin position="22"/>
        <end position="349"/>
    </location>
</feature>
<comment type="similarity">
    <text evidence="1">Belongs to the 'GDXG' lipolytic enzyme family.</text>
</comment>
<gene>
    <name evidence="5" type="ORF">H8R02_17400</name>
</gene>